<keyword evidence="3" id="KW-0472">Membrane</keyword>
<dbReference type="GO" id="GO:0012505">
    <property type="term" value="C:endomembrane system"/>
    <property type="evidence" value="ECO:0007669"/>
    <property type="project" value="UniProtKB-SubCell"/>
</dbReference>
<dbReference type="GO" id="GO:0006886">
    <property type="term" value="P:intracellular protein transport"/>
    <property type="evidence" value="ECO:0007669"/>
    <property type="project" value="UniProtKB-UniRule"/>
</dbReference>
<evidence type="ECO:0000256" key="3">
    <source>
        <dbReference type="ARBA" id="ARBA00023136"/>
    </source>
</evidence>
<dbReference type="GO" id="GO:0016020">
    <property type="term" value="C:membrane"/>
    <property type="evidence" value="ECO:0007669"/>
    <property type="project" value="TreeGrafter"/>
</dbReference>
<dbReference type="InterPro" id="IPR000547">
    <property type="entry name" value="Clathrin_H-chain/VPS_repeat"/>
</dbReference>
<organism evidence="8 9">
    <name type="scientific">Melipona quadrifasciata</name>
    <dbReference type="NCBI Taxonomy" id="166423"/>
    <lineage>
        <taxon>Eukaryota</taxon>
        <taxon>Metazoa</taxon>
        <taxon>Ecdysozoa</taxon>
        <taxon>Arthropoda</taxon>
        <taxon>Hexapoda</taxon>
        <taxon>Insecta</taxon>
        <taxon>Pterygota</taxon>
        <taxon>Neoptera</taxon>
        <taxon>Endopterygota</taxon>
        <taxon>Hymenoptera</taxon>
        <taxon>Apocrita</taxon>
        <taxon>Aculeata</taxon>
        <taxon>Apoidea</taxon>
        <taxon>Anthophila</taxon>
        <taxon>Apidae</taxon>
        <taxon>Melipona</taxon>
    </lineage>
</organism>
<dbReference type="Pfam" id="PF00780">
    <property type="entry name" value="CNH"/>
    <property type="match status" value="1"/>
</dbReference>
<comment type="subcellular location">
    <subcellularLocation>
        <location evidence="1">Endomembrane system</location>
        <topology evidence="1">Peripheral membrane protein</topology>
    </subcellularLocation>
    <subcellularLocation>
        <location evidence="2">Lysosome</location>
    </subcellularLocation>
</comment>
<evidence type="ECO:0000313" key="9">
    <source>
        <dbReference type="Proteomes" id="UP000053105"/>
    </source>
</evidence>
<dbReference type="GO" id="GO:0005764">
    <property type="term" value="C:lysosome"/>
    <property type="evidence" value="ECO:0007669"/>
    <property type="project" value="UniProtKB-SubCell"/>
</dbReference>
<evidence type="ECO:0000313" key="8">
    <source>
        <dbReference type="EMBL" id="KOX73555.1"/>
    </source>
</evidence>
<dbReference type="GO" id="GO:0006914">
    <property type="term" value="P:autophagy"/>
    <property type="evidence" value="ECO:0007669"/>
    <property type="project" value="TreeGrafter"/>
</dbReference>
<reference evidence="8 9" key="1">
    <citation type="submission" date="2015-07" db="EMBL/GenBank/DDBJ databases">
        <title>The genome of Melipona quadrifasciata.</title>
        <authorList>
            <person name="Pan H."/>
            <person name="Kapheim K."/>
        </authorList>
    </citation>
    <scope>NUCLEOTIDE SEQUENCE [LARGE SCALE GENOMIC DNA]</scope>
    <source>
        <strain evidence="8">0111107301</strain>
        <tissue evidence="8">Whole body</tissue>
    </source>
</reference>
<dbReference type="PANTHER" id="PTHR12894:SF49">
    <property type="entry name" value="VAM6_VPS39-LIKE PROTEIN"/>
    <property type="match status" value="1"/>
</dbReference>
<dbReference type="Proteomes" id="UP000053105">
    <property type="component" value="Unassembled WGS sequence"/>
</dbReference>
<dbReference type="InterPro" id="IPR001180">
    <property type="entry name" value="CNH_dom"/>
</dbReference>
<evidence type="ECO:0000256" key="1">
    <source>
        <dbReference type="ARBA" id="ARBA00004184"/>
    </source>
</evidence>
<evidence type="ECO:0000259" key="7">
    <source>
        <dbReference type="PROSITE" id="PS50219"/>
    </source>
</evidence>
<protein>
    <submittedName>
        <fullName evidence="8">Vam6/Vps39-like protein</fullName>
    </submittedName>
</protein>
<dbReference type="AlphaFoldDB" id="A0A0M8ZY92"/>
<evidence type="ECO:0000256" key="2">
    <source>
        <dbReference type="ARBA" id="ARBA00004371"/>
    </source>
</evidence>
<dbReference type="SUPFAM" id="SSF48452">
    <property type="entry name" value="TPR-like"/>
    <property type="match status" value="1"/>
</dbReference>
<evidence type="ECO:0000256" key="4">
    <source>
        <dbReference type="ARBA" id="ARBA00023228"/>
    </source>
</evidence>
<dbReference type="OrthoDB" id="5325112at2759"/>
<dbReference type="InterPro" id="IPR011990">
    <property type="entry name" value="TPR-like_helical_dom_sf"/>
</dbReference>
<dbReference type="PANTHER" id="PTHR12894">
    <property type="entry name" value="CNH DOMAIN CONTAINING"/>
    <property type="match status" value="1"/>
</dbReference>
<accession>A0A0M8ZY92</accession>
<sequence length="934" mass="108123">MHDAYEETSILNISVQIESMAAYDDNLLIGTREGHLLMYNVPSVSDDNHKLELLRHSKNFNKKRITQIDVVSEYNLLIILTDNIICIHDLNSPNFQQLYQLQKTRGATLFALDIKNETVNAEKETVVHLCVAVKRKLQLYSSKGKKFEAFNGIELTVPDIPRELIQHNPIKWTDTPSAIAWDDPYLLGIVHDRLEVYTIEGCLHIQTIKDLNKARLIYRCKQGKVFVASISHVWCVRAVDLTHQIRTLLEQTQFQLAIKLTSLLDISEEEKQKQIYKIQTLYAHHLFHSKRFQEAMDQFLKIGTDPYEVIMLFPDLVTPSSNNPEVNDPTLPKLQDREKSLRALIIFLTEVRHKLMRDAKPKDKENSEEKSLVDGKKNMTAVATEQLLKIIDTTLLKCYLQTTDALVAPLLRLNHCHLAEAEKTLLMHQKYHEFIILYQTKGQHRKALELLEKHAKENDSSLKGTARTIQYLQQLGKDHMDLILKFASWVLNEDPEQGLRIFLEDMQQVEQLPRPKVLDYLLRCHKDLVITYLEHVVYVWVDTNPLFHNVLIHQYKEKCLACMSKNATPAEKQTAQHIRQKLQQFLEKSTRYTPETILVHFPFDNLLEERAIILERLGRHQQAISIYISLLNDIPKAIEYCYNVYTRYQNQENVDKQKQSDGADEVYVMLIQQLLKPDNGVLTTGCSPKIQRTAQPDLEMALELLEKHASKINPLKTLEVIPDTVPIGRIKHFLEVSLQEKLNARRRIQVLRSLLYAEHLQVQEQRMHYESQSVLMTEFNICPVCKKRFGNQSHVLSCSMRSVRKPLRGLGNLFRRWKTPNRLGYLRHLLERRVTTHRLPLKSPAEYLHTGSGDRFGGIKQAAGCYSSRLNVIQNNQEGFSIHSSHNHKSTYQVVPFCDCRTQETNSQAVVRAALTGEEKVMELFFLVKVKAKA</sequence>
<dbReference type="SUPFAM" id="SSF50978">
    <property type="entry name" value="WD40 repeat-like"/>
    <property type="match status" value="1"/>
</dbReference>
<dbReference type="InterPro" id="IPR019452">
    <property type="entry name" value="VPS39/TGF_beta_rcpt-assoc_1"/>
</dbReference>
<keyword evidence="4" id="KW-0458">Lysosome</keyword>
<proteinExistence type="inferred from homology"/>
<comment type="similarity">
    <text evidence="5">Belongs to the VAM6/VPS39 family.</text>
</comment>
<dbReference type="STRING" id="166423.A0A0M8ZY92"/>
<dbReference type="Pfam" id="PF10366">
    <property type="entry name" value="Vps39_1"/>
    <property type="match status" value="1"/>
</dbReference>
<dbReference type="InterPro" id="IPR036322">
    <property type="entry name" value="WD40_repeat_dom_sf"/>
</dbReference>
<keyword evidence="9" id="KW-1185">Reference proteome</keyword>
<gene>
    <name evidence="8" type="ORF">WN51_01328</name>
</gene>
<name>A0A0M8ZY92_9HYME</name>
<evidence type="ECO:0000256" key="6">
    <source>
        <dbReference type="PROSITE-ProRule" id="PRU01006"/>
    </source>
</evidence>
<evidence type="ECO:0000256" key="5">
    <source>
        <dbReference type="ARBA" id="ARBA00038201"/>
    </source>
</evidence>
<feature type="repeat" description="CHCR" evidence="6">
    <location>
        <begin position="505"/>
        <end position="679"/>
    </location>
</feature>
<dbReference type="EMBL" id="KQ435796">
    <property type="protein sequence ID" value="KOX73555.1"/>
    <property type="molecule type" value="Genomic_DNA"/>
</dbReference>
<dbReference type="GO" id="GO:0034058">
    <property type="term" value="P:endosomal vesicle fusion"/>
    <property type="evidence" value="ECO:0007669"/>
    <property type="project" value="TreeGrafter"/>
</dbReference>
<dbReference type="InterPro" id="IPR032914">
    <property type="entry name" value="Vam6/VPS39/TRAP1"/>
</dbReference>
<dbReference type="PROSITE" id="PS50236">
    <property type="entry name" value="CHCR"/>
    <property type="match status" value="1"/>
</dbReference>
<dbReference type="PROSITE" id="PS50219">
    <property type="entry name" value="CNH"/>
    <property type="match status" value="1"/>
</dbReference>
<feature type="domain" description="CNH" evidence="7">
    <location>
        <begin position="14"/>
        <end position="354"/>
    </location>
</feature>